<keyword evidence="5" id="KW-1185">Reference proteome</keyword>
<dbReference type="InterPro" id="IPR051785">
    <property type="entry name" value="MMCE/EMCE_epimerase"/>
</dbReference>
<dbReference type="GO" id="GO:0046872">
    <property type="term" value="F:metal ion binding"/>
    <property type="evidence" value="ECO:0007669"/>
    <property type="project" value="UniProtKB-KW"/>
</dbReference>
<evidence type="ECO:0000256" key="1">
    <source>
        <dbReference type="ARBA" id="ARBA00022723"/>
    </source>
</evidence>
<keyword evidence="1" id="KW-0479">Metal-binding</keyword>
<dbReference type="STRING" id="428992.SAMN05216272_12012"/>
<evidence type="ECO:0000256" key="2">
    <source>
        <dbReference type="SAM" id="MobiDB-lite"/>
    </source>
</evidence>
<gene>
    <name evidence="4" type="ORF">SAMN05216272_12012</name>
</gene>
<dbReference type="Pfam" id="PF00903">
    <property type="entry name" value="Glyoxalase"/>
    <property type="match status" value="1"/>
</dbReference>
<protein>
    <submittedName>
        <fullName evidence="4">Glyoxalase/Bleomycin resistance protein/Dioxygenase superfamily protein</fullName>
    </submittedName>
</protein>
<dbReference type="InterPro" id="IPR037523">
    <property type="entry name" value="VOC_core"/>
</dbReference>
<dbReference type="CDD" id="cd07257">
    <property type="entry name" value="THT_oxygenase_C"/>
    <property type="match status" value="1"/>
</dbReference>
<dbReference type="Proteomes" id="UP000199636">
    <property type="component" value="Unassembled WGS sequence"/>
</dbReference>
<reference evidence="5" key="1">
    <citation type="submission" date="2016-10" db="EMBL/GenBank/DDBJ databases">
        <authorList>
            <person name="Varghese N."/>
            <person name="Submissions S."/>
        </authorList>
    </citation>
    <scope>NUCLEOTIDE SEQUENCE [LARGE SCALE GENOMIC DNA]</scope>
    <source>
        <strain evidence="5">CCM 7469</strain>
    </source>
</reference>
<proteinExistence type="predicted"/>
<evidence type="ECO:0000259" key="3">
    <source>
        <dbReference type="PROSITE" id="PS51819"/>
    </source>
</evidence>
<dbReference type="OrthoDB" id="6909416at2"/>
<dbReference type="PROSITE" id="PS51819">
    <property type="entry name" value="VOC"/>
    <property type="match status" value="2"/>
</dbReference>
<accession>A0A1G8N5A2</accession>
<dbReference type="InterPro" id="IPR004360">
    <property type="entry name" value="Glyas_Fos-R_dOase_dom"/>
</dbReference>
<dbReference type="GO" id="GO:0004493">
    <property type="term" value="F:methylmalonyl-CoA epimerase activity"/>
    <property type="evidence" value="ECO:0007669"/>
    <property type="project" value="TreeGrafter"/>
</dbReference>
<organism evidence="4 5">
    <name type="scientific">Pseudomonas panipatensis</name>
    <dbReference type="NCBI Taxonomy" id="428992"/>
    <lineage>
        <taxon>Bacteria</taxon>
        <taxon>Pseudomonadati</taxon>
        <taxon>Pseudomonadota</taxon>
        <taxon>Gammaproteobacteria</taxon>
        <taxon>Pseudomonadales</taxon>
        <taxon>Pseudomonadaceae</taxon>
        <taxon>Pseudomonas</taxon>
    </lineage>
</organism>
<dbReference type="PANTHER" id="PTHR43048:SF3">
    <property type="entry name" value="METHYLMALONYL-COA EPIMERASE, MITOCHONDRIAL"/>
    <property type="match status" value="1"/>
</dbReference>
<feature type="domain" description="VOC" evidence="3">
    <location>
        <begin position="27"/>
        <end position="134"/>
    </location>
</feature>
<keyword evidence="4" id="KW-0223">Dioxygenase</keyword>
<dbReference type="GO" id="GO:0051213">
    <property type="term" value="F:dioxygenase activity"/>
    <property type="evidence" value="ECO:0007669"/>
    <property type="project" value="UniProtKB-KW"/>
</dbReference>
<dbReference type="InterPro" id="IPR029068">
    <property type="entry name" value="Glyas_Bleomycin-R_OHBP_Dase"/>
</dbReference>
<sequence>MTSSTALPRLATPQPVRHPSPMVKAQRLAHLIFERPDLEEAARFLTDFGLTISHQDADTLYLRAADPTPYCYRVHRAAQARFLGFGLEVRSEEDLERLTQVPGASSIEKIQHPGGGRQVRLIDPSGFVVEAIHGQSPCDPLPHRPALALNFDEKQPRINDTQRPPIAPPEVLKLGHVVIEVADYQATCAWYTQHLGFIPSDVQVLPDGSPIVTFMRLDRGDTPADHHTLAIAQGFMATYSHSAYELVDADAVGMGQRVLQERSWKHAWGIGRHILGSQIFDYWQDPWGDKHEHYCDGDVFTASHPTGVHFVSPEAMAQWGQRMPRSFTKPKLSPSNLLALLRNLRRSPDLTLHKLKALMRLFG</sequence>
<dbReference type="EMBL" id="FNDS01000020">
    <property type="protein sequence ID" value="SDI75469.1"/>
    <property type="molecule type" value="Genomic_DNA"/>
</dbReference>
<dbReference type="GO" id="GO:0046491">
    <property type="term" value="P:L-methylmalonyl-CoA metabolic process"/>
    <property type="evidence" value="ECO:0007669"/>
    <property type="project" value="TreeGrafter"/>
</dbReference>
<dbReference type="Gene3D" id="3.10.180.10">
    <property type="entry name" value="2,3-Dihydroxybiphenyl 1,2-Dioxygenase, domain 1"/>
    <property type="match status" value="2"/>
</dbReference>
<dbReference type="PANTHER" id="PTHR43048">
    <property type="entry name" value="METHYLMALONYL-COA EPIMERASE"/>
    <property type="match status" value="1"/>
</dbReference>
<dbReference type="AlphaFoldDB" id="A0A1G8N5A2"/>
<feature type="region of interest" description="Disordered" evidence="2">
    <location>
        <begin position="1"/>
        <end position="20"/>
    </location>
</feature>
<evidence type="ECO:0000313" key="5">
    <source>
        <dbReference type="Proteomes" id="UP000199636"/>
    </source>
</evidence>
<evidence type="ECO:0000313" key="4">
    <source>
        <dbReference type="EMBL" id="SDI75469.1"/>
    </source>
</evidence>
<dbReference type="CDD" id="cd07267">
    <property type="entry name" value="THT_Oxygenase_N"/>
    <property type="match status" value="1"/>
</dbReference>
<name>A0A1G8N5A2_9PSED</name>
<keyword evidence="4" id="KW-0560">Oxidoreductase</keyword>
<dbReference type="SUPFAM" id="SSF54593">
    <property type="entry name" value="Glyoxalase/Bleomycin resistance protein/Dihydroxybiphenyl dioxygenase"/>
    <property type="match status" value="1"/>
</dbReference>
<dbReference type="RefSeq" id="WP_090268423.1">
    <property type="nucleotide sequence ID" value="NZ_FNDS01000020.1"/>
</dbReference>
<feature type="domain" description="VOC" evidence="3">
    <location>
        <begin position="173"/>
        <end position="296"/>
    </location>
</feature>